<proteinExistence type="predicted"/>
<reference evidence="2" key="1">
    <citation type="submission" date="2022-08" db="EMBL/GenBank/DDBJ databases">
        <title>Draft genome sequencing of Roseisolibacter agri AW1220.</title>
        <authorList>
            <person name="Tobiishi Y."/>
            <person name="Tonouchi A."/>
        </authorList>
    </citation>
    <scope>NUCLEOTIDE SEQUENCE</scope>
    <source>
        <strain evidence="2">AW1220</strain>
    </source>
</reference>
<dbReference type="InterPro" id="IPR039498">
    <property type="entry name" value="NTP_transf_5"/>
</dbReference>
<organism evidence="2 3">
    <name type="scientific">Roseisolibacter agri</name>
    <dbReference type="NCBI Taxonomy" id="2014610"/>
    <lineage>
        <taxon>Bacteria</taxon>
        <taxon>Pseudomonadati</taxon>
        <taxon>Gemmatimonadota</taxon>
        <taxon>Gemmatimonadia</taxon>
        <taxon>Gemmatimonadales</taxon>
        <taxon>Gemmatimonadaceae</taxon>
        <taxon>Roseisolibacter</taxon>
    </lineage>
</organism>
<feature type="compositionally biased region" description="Basic residues" evidence="1">
    <location>
        <begin position="16"/>
        <end position="25"/>
    </location>
</feature>
<dbReference type="AlphaFoldDB" id="A0AA37QD26"/>
<evidence type="ECO:0000313" key="3">
    <source>
        <dbReference type="Proteomes" id="UP001161325"/>
    </source>
</evidence>
<dbReference type="RefSeq" id="WP_284352521.1">
    <property type="nucleotide sequence ID" value="NZ_BRXS01000007.1"/>
</dbReference>
<evidence type="ECO:0000256" key="1">
    <source>
        <dbReference type="SAM" id="MobiDB-lite"/>
    </source>
</evidence>
<gene>
    <name evidence="2" type="ORF">rosag_46100</name>
</gene>
<dbReference type="Proteomes" id="UP001161325">
    <property type="component" value="Unassembled WGS sequence"/>
</dbReference>
<sequence>MSTDQLRDPEEPNALKRPRRKKRERRTAPRPPRRTDLASPAAQAVYRRVMESLQAGDVPFLVGGAYAFTPFTGIPRSTKDFDLFVAKDDIERALDVLDDAGFRTELTFPHWLGKAYEGKEFVDLIFSSGNGVAPVDADWFSHAPTGEVLGVEVKLAPAEEMLWSKAFVMERERYDGSDVIHLLRARAEKLDWQRVLDRFGQHWRVLLSITVLFGFVYPAERTRIPTWVMDTLLERLRAELSENADVGRLCQGTILSRQQYLPDVLEWGYADGRLTPNGNMSADEIEEWTEAIGTKK</sequence>
<dbReference type="Gene3D" id="3.30.460.40">
    <property type="match status" value="1"/>
</dbReference>
<dbReference type="SUPFAM" id="SSF81301">
    <property type="entry name" value="Nucleotidyltransferase"/>
    <property type="match status" value="1"/>
</dbReference>
<evidence type="ECO:0000313" key="2">
    <source>
        <dbReference type="EMBL" id="GLC28097.1"/>
    </source>
</evidence>
<protein>
    <recommendedName>
        <fullName evidence="4">Nucleotidyltransferase family protein</fullName>
    </recommendedName>
</protein>
<name>A0AA37QD26_9BACT</name>
<accession>A0AA37QD26</accession>
<keyword evidence="3" id="KW-1185">Reference proteome</keyword>
<feature type="region of interest" description="Disordered" evidence="1">
    <location>
        <begin position="1"/>
        <end position="40"/>
    </location>
</feature>
<dbReference type="Pfam" id="PF14907">
    <property type="entry name" value="NTP_transf_5"/>
    <property type="match status" value="1"/>
</dbReference>
<dbReference type="InterPro" id="IPR043519">
    <property type="entry name" value="NT_sf"/>
</dbReference>
<evidence type="ECO:0008006" key="4">
    <source>
        <dbReference type="Google" id="ProtNLM"/>
    </source>
</evidence>
<dbReference type="EMBL" id="BRXS01000007">
    <property type="protein sequence ID" value="GLC28097.1"/>
    <property type="molecule type" value="Genomic_DNA"/>
</dbReference>
<feature type="compositionally biased region" description="Basic and acidic residues" evidence="1">
    <location>
        <begin position="1"/>
        <end position="14"/>
    </location>
</feature>
<comment type="caution">
    <text evidence="2">The sequence shown here is derived from an EMBL/GenBank/DDBJ whole genome shotgun (WGS) entry which is preliminary data.</text>
</comment>